<dbReference type="SMART" id="SM00354">
    <property type="entry name" value="HTH_LACI"/>
    <property type="match status" value="1"/>
</dbReference>
<dbReference type="GO" id="GO:0003677">
    <property type="term" value="F:DNA binding"/>
    <property type="evidence" value="ECO:0007669"/>
    <property type="project" value="UniProtKB-KW"/>
</dbReference>
<dbReference type="Pfam" id="PF00532">
    <property type="entry name" value="Peripla_BP_1"/>
    <property type="match status" value="1"/>
</dbReference>
<feature type="domain" description="HTH lacI-type" evidence="4">
    <location>
        <begin position="5"/>
        <end position="59"/>
    </location>
</feature>
<dbReference type="SUPFAM" id="SSF47413">
    <property type="entry name" value="lambda repressor-like DNA-binding domains"/>
    <property type="match status" value="1"/>
</dbReference>
<dbReference type="PANTHER" id="PTHR30146">
    <property type="entry name" value="LACI-RELATED TRANSCRIPTIONAL REPRESSOR"/>
    <property type="match status" value="1"/>
</dbReference>
<dbReference type="EMBL" id="JBHUDG010000047">
    <property type="protein sequence ID" value="MFD1631438.1"/>
    <property type="molecule type" value="Genomic_DNA"/>
</dbReference>
<evidence type="ECO:0000256" key="2">
    <source>
        <dbReference type="ARBA" id="ARBA00023125"/>
    </source>
</evidence>
<evidence type="ECO:0000259" key="4">
    <source>
        <dbReference type="PROSITE" id="PS50932"/>
    </source>
</evidence>
<dbReference type="CDD" id="cd01392">
    <property type="entry name" value="HTH_LacI"/>
    <property type="match status" value="1"/>
</dbReference>
<dbReference type="Gene3D" id="1.10.260.40">
    <property type="entry name" value="lambda repressor-like DNA-binding domains"/>
    <property type="match status" value="1"/>
</dbReference>
<evidence type="ECO:0000313" key="5">
    <source>
        <dbReference type="EMBL" id="MFD1631438.1"/>
    </source>
</evidence>
<accession>A0ABW4IF84</accession>
<keyword evidence="2 5" id="KW-0238">DNA-binding</keyword>
<dbReference type="RefSeq" id="WP_379663806.1">
    <property type="nucleotide sequence ID" value="NZ_JBHUDG010000047.1"/>
</dbReference>
<reference evidence="6" key="1">
    <citation type="journal article" date="2019" name="Int. J. Syst. Evol. Microbiol.">
        <title>The Global Catalogue of Microorganisms (GCM) 10K type strain sequencing project: providing services to taxonomists for standard genome sequencing and annotation.</title>
        <authorList>
            <consortium name="The Broad Institute Genomics Platform"/>
            <consortium name="The Broad Institute Genome Sequencing Center for Infectious Disease"/>
            <person name="Wu L."/>
            <person name="Ma J."/>
        </authorList>
    </citation>
    <scope>NUCLEOTIDE SEQUENCE [LARGE SCALE GENOMIC DNA]</scope>
    <source>
        <strain evidence="6">CCUG 53762</strain>
    </source>
</reference>
<keyword evidence="1" id="KW-0805">Transcription regulation</keyword>
<gene>
    <name evidence="5" type="ORF">ACFSAH_16310</name>
</gene>
<dbReference type="InterPro" id="IPR000843">
    <property type="entry name" value="HTH_LacI"/>
</dbReference>
<name>A0ABW4IF84_9SPHI</name>
<evidence type="ECO:0000256" key="1">
    <source>
        <dbReference type="ARBA" id="ARBA00023015"/>
    </source>
</evidence>
<dbReference type="SUPFAM" id="SSF53822">
    <property type="entry name" value="Periplasmic binding protein-like I"/>
    <property type="match status" value="1"/>
</dbReference>
<organism evidence="5 6">
    <name type="scientific">Pseudopedobacter beijingensis</name>
    <dbReference type="NCBI Taxonomy" id="1207056"/>
    <lineage>
        <taxon>Bacteria</taxon>
        <taxon>Pseudomonadati</taxon>
        <taxon>Bacteroidota</taxon>
        <taxon>Sphingobacteriia</taxon>
        <taxon>Sphingobacteriales</taxon>
        <taxon>Sphingobacteriaceae</taxon>
        <taxon>Pseudopedobacter</taxon>
    </lineage>
</organism>
<dbReference type="CDD" id="cd06267">
    <property type="entry name" value="PBP1_LacI_sugar_binding-like"/>
    <property type="match status" value="1"/>
</dbReference>
<dbReference type="PANTHER" id="PTHR30146:SF109">
    <property type="entry name" value="HTH-TYPE TRANSCRIPTIONAL REGULATOR GALS"/>
    <property type="match status" value="1"/>
</dbReference>
<proteinExistence type="predicted"/>
<dbReference type="Pfam" id="PF00356">
    <property type="entry name" value="LacI"/>
    <property type="match status" value="1"/>
</dbReference>
<dbReference type="Gene3D" id="3.40.50.2300">
    <property type="match status" value="2"/>
</dbReference>
<dbReference type="InterPro" id="IPR010982">
    <property type="entry name" value="Lambda_DNA-bd_dom_sf"/>
</dbReference>
<protein>
    <submittedName>
        <fullName evidence="5">LacI family DNA-binding transcriptional regulator</fullName>
    </submittedName>
</protein>
<dbReference type="InterPro" id="IPR001761">
    <property type="entry name" value="Peripla_BP/Lac1_sug-bd_dom"/>
</dbReference>
<dbReference type="InterPro" id="IPR028082">
    <property type="entry name" value="Peripla_BP_I"/>
</dbReference>
<keyword evidence="6" id="KW-1185">Reference proteome</keyword>
<keyword evidence="3" id="KW-0804">Transcription</keyword>
<evidence type="ECO:0000313" key="6">
    <source>
        <dbReference type="Proteomes" id="UP001597118"/>
    </source>
</evidence>
<evidence type="ECO:0000256" key="3">
    <source>
        <dbReference type="ARBA" id="ARBA00023163"/>
    </source>
</evidence>
<sequence length="332" mass="37666">MAKQVTIKDIARELNTNYSTVSRALNNNPRISEETRTAIISKAREMGYKPNKLAQQLKTGHSNTIGLIVPRINRVFFSNVIHGIEIIAKQQGYNVLICQSYESFEEEKRNIQTLLSNNVAGIIMSVTRETKDISEFDKIIENDVPFVLFDRTLENTQFNEVVNDNFYGAYQATKHLIQQGYKQIIHFAGPLHLKNYNERLLGYKEALKDSGMAFNPDLVMADVLTREKGQETIKELINNNIAFDAVFSASDFSALGAMLYLNEIKKDIALIGFANEPFTELIGLTTVEQYSKSIGENSAKLLFNQFNKKEKSLDVVKIKPELIIRQSTNKKL</sequence>
<comment type="caution">
    <text evidence="5">The sequence shown here is derived from an EMBL/GenBank/DDBJ whole genome shotgun (WGS) entry which is preliminary data.</text>
</comment>
<dbReference type="Proteomes" id="UP001597118">
    <property type="component" value="Unassembled WGS sequence"/>
</dbReference>
<dbReference type="PROSITE" id="PS50932">
    <property type="entry name" value="HTH_LACI_2"/>
    <property type="match status" value="1"/>
</dbReference>